<dbReference type="OrthoDB" id="433501at2759"/>
<accession>A0A1G4KAI5</accession>
<dbReference type="GO" id="GO:0005686">
    <property type="term" value="C:U2 snRNP"/>
    <property type="evidence" value="ECO:0007669"/>
    <property type="project" value="TreeGrafter"/>
</dbReference>
<evidence type="ECO:0000313" key="7">
    <source>
        <dbReference type="EMBL" id="SCV01205.1"/>
    </source>
</evidence>
<dbReference type="GO" id="GO:0030620">
    <property type="term" value="F:U2 snRNA binding"/>
    <property type="evidence" value="ECO:0007669"/>
    <property type="project" value="InterPro"/>
</dbReference>
<evidence type="ECO:0000256" key="4">
    <source>
        <dbReference type="ARBA" id="ARBA00023242"/>
    </source>
</evidence>
<dbReference type="STRING" id="1230905.A0A1G4KAI5"/>
<keyword evidence="2" id="KW-0433">Leucine-rich repeat</keyword>
<dbReference type="AlphaFoldDB" id="A0A1G4KAI5"/>
<gene>
    <name evidence="7" type="ORF">LAMI_0G10000G</name>
</gene>
<evidence type="ECO:0000313" key="8">
    <source>
        <dbReference type="Proteomes" id="UP000191024"/>
    </source>
</evidence>
<evidence type="ECO:0000256" key="5">
    <source>
        <dbReference type="ARBA" id="ARBA00024196"/>
    </source>
</evidence>
<evidence type="ECO:0000256" key="3">
    <source>
        <dbReference type="ARBA" id="ARBA00022737"/>
    </source>
</evidence>
<sequence length="240" mass="26352">MIVTPGIVLDAPTYYQDALNGKCESDKCVTLRDLDLETDQNSMPLMLTKLPYPCHILDLTNNNLTQLPPISDRTDVHTVLCSRNQISSPNGSLLPRNVKRLTLARNGIDNLEQLNDLKSAPASLENVNLRSNGVCYLQGYRDYVIQLLPGIKTLDFTAVSDGERRRVAHGAAKNSLETDASVTITAAVSSAAPRDKSAELMSDVVMKLDEDTREKLKDQLSNATTLEEIDRIEKILSGGV</sequence>
<dbReference type="PANTHER" id="PTHR10552">
    <property type="entry name" value="U2 SMALL NUCLEAR RIBONUCLEOPROTEIN A"/>
    <property type="match status" value="1"/>
</dbReference>
<dbReference type="Proteomes" id="UP000191024">
    <property type="component" value="Chromosome G"/>
</dbReference>
<keyword evidence="8" id="KW-1185">Reference proteome</keyword>
<keyword evidence="4" id="KW-0539">Nucleus</keyword>
<dbReference type="Gene3D" id="3.80.10.10">
    <property type="entry name" value="Ribonuclease Inhibitor"/>
    <property type="match status" value="1"/>
</dbReference>
<reference evidence="7 8" key="1">
    <citation type="submission" date="2016-03" db="EMBL/GenBank/DDBJ databases">
        <authorList>
            <person name="Devillers H."/>
        </authorList>
    </citation>
    <scope>NUCLEOTIDE SEQUENCE [LARGE SCALE GENOMIC DNA]</scope>
    <source>
        <strain evidence="7">CBS 11717</strain>
    </source>
</reference>
<dbReference type="SUPFAM" id="SSF52058">
    <property type="entry name" value="L domain-like"/>
    <property type="match status" value="1"/>
</dbReference>
<proteinExistence type="inferred from homology"/>
<evidence type="ECO:0000256" key="2">
    <source>
        <dbReference type="ARBA" id="ARBA00022614"/>
    </source>
</evidence>
<evidence type="ECO:0000256" key="1">
    <source>
        <dbReference type="ARBA" id="ARBA00004123"/>
    </source>
</evidence>
<dbReference type="GO" id="GO:0000398">
    <property type="term" value="P:mRNA splicing, via spliceosome"/>
    <property type="evidence" value="ECO:0007669"/>
    <property type="project" value="InterPro"/>
</dbReference>
<name>A0A1G4KAI5_9SACH</name>
<comment type="similarity">
    <text evidence="5">Belongs to the U2 small nuclear ribonucleoprotein A family.</text>
</comment>
<comment type="subcellular location">
    <subcellularLocation>
        <location evidence="1">Nucleus</location>
    </subcellularLocation>
</comment>
<keyword evidence="3" id="KW-0677">Repeat</keyword>
<dbReference type="PANTHER" id="PTHR10552:SF6">
    <property type="entry name" value="U2 SMALL NUCLEAR RIBONUCLEOPROTEIN A"/>
    <property type="match status" value="1"/>
</dbReference>
<protein>
    <recommendedName>
        <fullName evidence="6">U2 small nuclear ribonucleoprotein A'</fullName>
    </recommendedName>
</protein>
<dbReference type="InterPro" id="IPR032675">
    <property type="entry name" value="LRR_dom_sf"/>
</dbReference>
<dbReference type="Pfam" id="PF14580">
    <property type="entry name" value="LRR_9"/>
    <property type="match status" value="1"/>
</dbReference>
<evidence type="ECO:0000256" key="6">
    <source>
        <dbReference type="ARBA" id="ARBA00024238"/>
    </source>
</evidence>
<organism evidence="7 8">
    <name type="scientific">Lachancea mirantina</name>
    <dbReference type="NCBI Taxonomy" id="1230905"/>
    <lineage>
        <taxon>Eukaryota</taxon>
        <taxon>Fungi</taxon>
        <taxon>Dikarya</taxon>
        <taxon>Ascomycota</taxon>
        <taxon>Saccharomycotina</taxon>
        <taxon>Saccharomycetes</taxon>
        <taxon>Saccharomycetales</taxon>
        <taxon>Saccharomycetaceae</taxon>
        <taxon>Lachancea</taxon>
    </lineage>
</organism>
<dbReference type="InterPro" id="IPR044640">
    <property type="entry name" value="RU2A"/>
</dbReference>
<dbReference type="EMBL" id="LT598469">
    <property type="protein sequence ID" value="SCV01205.1"/>
    <property type="molecule type" value="Genomic_DNA"/>
</dbReference>